<dbReference type="eggNOG" id="COG4995">
    <property type="taxonomic scope" value="Bacteria"/>
</dbReference>
<dbReference type="eggNOG" id="COG0457">
    <property type="taxonomic scope" value="Bacteria"/>
</dbReference>
<evidence type="ECO:0000256" key="2">
    <source>
        <dbReference type="SAM" id="MobiDB-lite"/>
    </source>
</evidence>
<feature type="repeat" description="TPR" evidence="1">
    <location>
        <begin position="262"/>
        <end position="295"/>
    </location>
</feature>
<dbReference type="PANTHER" id="PTHR10098:SF108">
    <property type="entry name" value="TETRATRICOPEPTIDE REPEAT PROTEIN 28"/>
    <property type="match status" value="1"/>
</dbReference>
<dbReference type="EMBL" id="CAIT01000006">
    <property type="protein sequence ID" value="CCH54350.1"/>
    <property type="molecule type" value="Genomic_DNA"/>
</dbReference>
<keyword evidence="5" id="KW-1185">Reference proteome</keyword>
<evidence type="ECO:0000259" key="3">
    <source>
        <dbReference type="Pfam" id="PF12770"/>
    </source>
</evidence>
<dbReference type="SUPFAM" id="SSF48452">
    <property type="entry name" value="TPR-like"/>
    <property type="match status" value="2"/>
</dbReference>
<feature type="domain" description="CHAT" evidence="3">
    <location>
        <begin position="606"/>
        <end position="872"/>
    </location>
</feature>
<dbReference type="STRING" id="1185876.BN8_03512"/>
<dbReference type="Pfam" id="PF13374">
    <property type="entry name" value="TPR_10"/>
    <property type="match status" value="1"/>
</dbReference>
<dbReference type="PANTHER" id="PTHR10098">
    <property type="entry name" value="RAPSYN-RELATED"/>
    <property type="match status" value="1"/>
</dbReference>
<name>I2GKC5_9BACT</name>
<dbReference type="InterPro" id="IPR011990">
    <property type="entry name" value="TPR-like_helical_dom_sf"/>
</dbReference>
<dbReference type="SMART" id="SM00028">
    <property type="entry name" value="TPR"/>
    <property type="match status" value="6"/>
</dbReference>
<dbReference type="Gene3D" id="1.25.40.10">
    <property type="entry name" value="Tetratricopeptide repeat domain"/>
    <property type="match status" value="2"/>
</dbReference>
<protein>
    <recommendedName>
        <fullName evidence="3">CHAT domain-containing protein</fullName>
    </recommendedName>
</protein>
<comment type="caution">
    <text evidence="4">The sequence shown here is derived from an EMBL/GenBank/DDBJ whole genome shotgun (WGS) entry which is preliminary data.</text>
</comment>
<dbReference type="PROSITE" id="PS50005">
    <property type="entry name" value="TPR"/>
    <property type="match status" value="1"/>
</dbReference>
<sequence length="909" mass="101653">MAGGQLRAQTSRTELQKAATDVAKKSSPSEQTRKLPVFIATWQRQGYGIDTSYVRMHLNVAKAFYLTNNIDKAIAYCKQVIRFYASESTAFLDPEDCLAAYYRLCYFQNEVGQLKAARETVLSGLRFGQKYPKSEWVASLYSTLAYIYNVEGDFEKAAQIGEQGAQIGQLAGDRESRVNCLFEAAKAYRSLNRVARAHQTIDQAIQIMKTSGVKDRDDASLALYYDLKATLYRRERKFDRVKEYFDKALAINISLKDTTGIANCYVDLGNYYFETRQYSQAERVLTEAARIHPALINRARALNNLGGVYWKQGQFKRGLVAYQQGIETLIPGFAGKTNVRVLPSLDAVRFCPHKDFLLSIIQDKADTWLDSAKATGSQPCFRLASDTYKLADKIIDFMRWDHTGEGSKLFWREKTRSMYERAIETAYRLKGPAQAFYFLEKSRAVMLADKLNELGARQQLTEGQIEEEQLLRRNVAQRQEELAAIPPGDRVAYSKAQTSLLDEQDKLDSFLKRLEVTNPSYYRYRYDSTTVSLARLQTYLKGRNASFVSYFAGDSAFYVLRVSKDNAQLICQKANGYTSDVKAFMALLSASGTINQRPLFARFLALGNGLYRRLLAPLQLPGGSVIVSPDGGFLPFEVLSESADHPAFAINRYAFSYAYSARLLLRESPSRSSLMAGMQGGDFLGIAPVRFAASLKQNTLNGSDGALEAIAGRFGVHTLLTHEGATRGAFQREAPHYRIIQLFTHAVANDADQEPTLYFADSTLKLSELGDGRLPATQLAVLTACKTGVGVDQRGEGVFSLARGFAALGVTSVVSTLWSVEDNVTYELTKLFYQYLDEGYEKDIALQKAKLDLAQSADLLPNQWAGLILIGDTRPLERASPWRWAAGLILVAGGSWVSTRWARRRQKLV</sequence>
<organism evidence="4 5">
    <name type="scientific">Fibrisoma limi BUZ 3</name>
    <dbReference type="NCBI Taxonomy" id="1185876"/>
    <lineage>
        <taxon>Bacteria</taxon>
        <taxon>Pseudomonadati</taxon>
        <taxon>Bacteroidota</taxon>
        <taxon>Cytophagia</taxon>
        <taxon>Cytophagales</taxon>
        <taxon>Spirosomataceae</taxon>
        <taxon>Fibrisoma</taxon>
    </lineage>
</organism>
<dbReference type="Pfam" id="PF12770">
    <property type="entry name" value="CHAT"/>
    <property type="match status" value="1"/>
</dbReference>
<gene>
    <name evidence="4" type="ORF">BN8_03512</name>
</gene>
<accession>I2GKC5</accession>
<dbReference type="Proteomes" id="UP000009309">
    <property type="component" value="Unassembled WGS sequence"/>
</dbReference>
<dbReference type="Pfam" id="PF14938">
    <property type="entry name" value="SNAP"/>
    <property type="match status" value="1"/>
</dbReference>
<dbReference type="InterPro" id="IPR019734">
    <property type="entry name" value="TPR_rpt"/>
</dbReference>
<evidence type="ECO:0000313" key="4">
    <source>
        <dbReference type="EMBL" id="CCH54350.1"/>
    </source>
</evidence>
<keyword evidence="1" id="KW-0802">TPR repeat</keyword>
<dbReference type="InterPro" id="IPR024983">
    <property type="entry name" value="CHAT_dom"/>
</dbReference>
<proteinExistence type="predicted"/>
<evidence type="ECO:0000313" key="5">
    <source>
        <dbReference type="Proteomes" id="UP000009309"/>
    </source>
</evidence>
<feature type="region of interest" description="Disordered" evidence="2">
    <location>
        <begin position="1"/>
        <end position="28"/>
    </location>
</feature>
<reference evidence="4 5" key="1">
    <citation type="journal article" date="2012" name="J. Bacteriol.">
        <title>Genome Sequence of the Filamentous Bacterium Fibrisoma limi BUZ 3T.</title>
        <authorList>
            <person name="Filippini M."/>
            <person name="Qi W."/>
            <person name="Jaenicke S."/>
            <person name="Goesmann A."/>
            <person name="Smits T.H."/>
            <person name="Bagheri H.C."/>
        </authorList>
    </citation>
    <scope>NUCLEOTIDE SEQUENCE [LARGE SCALE GENOMIC DNA]</scope>
    <source>
        <strain evidence="5">BUZ 3T</strain>
    </source>
</reference>
<dbReference type="AlphaFoldDB" id="I2GKC5"/>
<evidence type="ECO:0000256" key="1">
    <source>
        <dbReference type="PROSITE-ProRule" id="PRU00339"/>
    </source>
</evidence>